<dbReference type="RefSeq" id="WP_143923207.1">
    <property type="nucleotide sequence ID" value="NZ_VLTK01000008.1"/>
</dbReference>
<dbReference type="Gene3D" id="3.40.50.300">
    <property type="entry name" value="P-loop containing nucleotide triphosphate hydrolases"/>
    <property type="match status" value="1"/>
</dbReference>
<reference evidence="10 11" key="1">
    <citation type="submission" date="2019-07" db="EMBL/GenBank/DDBJ databases">
        <title>Draft genome sequence of Brevibacterium aurantiacum XU54 isolated from Xinjiang China.</title>
        <authorList>
            <person name="Xu X."/>
        </authorList>
    </citation>
    <scope>NUCLEOTIDE SEQUENCE [LARGE SCALE GENOMIC DNA]</scope>
    <source>
        <strain evidence="10 11">XU54</strain>
    </source>
</reference>
<feature type="transmembrane region" description="Helical" evidence="7">
    <location>
        <begin position="176"/>
        <end position="196"/>
    </location>
</feature>
<dbReference type="Gene3D" id="1.20.1560.10">
    <property type="entry name" value="ABC transporter type 1, transmembrane domain"/>
    <property type="match status" value="1"/>
</dbReference>
<dbReference type="EMBL" id="VLTK01000008">
    <property type="protein sequence ID" value="TSI14498.1"/>
    <property type="molecule type" value="Genomic_DNA"/>
</dbReference>
<evidence type="ECO:0000259" key="9">
    <source>
        <dbReference type="PROSITE" id="PS50929"/>
    </source>
</evidence>
<dbReference type="InterPro" id="IPR011527">
    <property type="entry name" value="ABC1_TM_dom"/>
</dbReference>
<feature type="domain" description="ABC transmembrane type-1" evidence="9">
    <location>
        <begin position="39"/>
        <end position="320"/>
    </location>
</feature>
<evidence type="ECO:0000256" key="5">
    <source>
        <dbReference type="ARBA" id="ARBA00022989"/>
    </source>
</evidence>
<feature type="transmembrane region" description="Helical" evidence="7">
    <location>
        <begin position="77"/>
        <end position="100"/>
    </location>
</feature>
<dbReference type="CDD" id="cd07346">
    <property type="entry name" value="ABC_6TM_exporters"/>
    <property type="match status" value="1"/>
</dbReference>
<evidence type="ECO:0000256" key="7">
    <source>
        <dbReference type="SAM" id="Phobius"/>
    </source>
</evidence>
<keyword evidence="11" id="KW-1185">Reference proteome</keyword>
<dbReference type="SUPFAM" id="SSF90123">
    <property type="entry name" value="ABC transporter transmembrane region"/>
    <property type="match status" value="1"/>
</dbReference>
<comment type="subcellular location">
    <subcellularLocation>
        <location evidence="1">Cell membrane</location>
        <topology evidence="1">Multi-pass membrane protein</topology>
    </subcellularLocation>
</comment>
<dbReference type="InterPro" id="IPR039421">
    <property type="entry name" value="Type_1_exporter"/>
</dbReference>
<dbReference type="InterPro" id="IPR036640">
    <property type="entry name" value="ABC1_TM_sf"/>
</dbReference>
<feature type="transmembrane region" description="Helical" evidence="7">
    <location>
        <begin position="267"/>
        <end position="285"/>
    </location>
</feature>
<accession>A0A556CBS9</accession>
<feature type="transmembrane region" description="Helical" evidence="7">
    <location>
        <begin position="152"/>
        <end position="170"/>
    </location>
</feature>
<dbReference type="Pfam" id="PF00005">
    <property type="entry name" value="ABC_tran"/>
    <property type="match status" value="1"/>
</dbReference>
<dbReference type="PANTHER" id="PTHR43394:SF1">
    <property type="entry name" value="ATP-BINDING CASSETTE SUB-FAMILY B MEMBER 10, MITOCHONDRIAL"/>
    <property type="match status" value="1"/>
</dbReference>
<dbReference type="PROSITE" id="PS50929">
    <property type="entry name" value="ABC_TM1F"/>
    <property type="match status" value="1"/>
</dbReference>
<protein>
    <submittedName>
        <fullName evidence="10">ABC transporter ATP-binding protein</fullName>
    </submittedName>
</protein>
<gene>
    <name evidence="10" type="ORF">FO013_14045</name>
</gene>
<dbReference type="InterPro" id="IPR003439">
    <property type="entry name" value="ABC_transporter-like_ATP-bd"/>
</dbReference>
<sequence length="613" mass="64752">MSESSDSETVTALPVAGGRQTWQTVWALSRGRRLVFLSVTVLGVASAAVGLVTPAVIGGLVDRIHTGAATSSTVGIALVALILAAFLGALGTAATVVLAARAYHAMLADLRESLVEQAMSVPQNVIERAGTGDLISRTSDDVSQIADAAPQIIPTFTTVVFTIIVTFAGLTALDPWYGLIVVAVLPVYVFTLRWYLAIGPRVYRSERAAMSRRAQQITESQRGYDTVVGLGLTRQRHDTVVNTSWEVVEHSLRARTVQNMFFGRLNLAEYLGLAVLLVIGFILIGDGSSTIGATTTAMLLFLRLFGPINQLLIVVDTLQSVLASLSRMIGVLTIPQSGSPHTCRPSEPRPADGLARPAHEDTALCERTVRLEGVMFSYDGREPALSDIDLDIETGEHIAVIGASGAGKSTLAAVIAGIHSPDSGRLVCPRGTALVTQEMHVFAGTLRENLTLANPEAGDEKLRAALVSAGAEGLVDLLPEGLDTEVGAGGRILTPAQSQQLALARIMVLDPELVILDEAAAEAGSAQAGLLDQAAAETLRGRTGMVIAHRLSQASVCDRIIVMEGGRIVETGTPDQLREAGGVYARLWSAWVEAQAFTPGAGPHISRNSHRPR</sequence>
<proteinExistence type="predicted"/>
<dbReference type="OrthoDB" id="9806127at2"/>
<evidence type="ECO:0000313" key="11">
    <source>
        <dbReference type="Proteomes" id="UP000316406"/>
    </source>
</evidence>
<keyword evidence="6 7" id="KW-0472">Membrane</keyword>
<dbReference type="InterPro" id="IPR027417">
    <property type="entry name" value="P-loop_NTPase"/>
</dbReference>
<dbReference type="GO" id="GO:0015421">
    <property type="term" value="F:ABC-type oligopeptide transporter activity"/>
    <property type="evidence" value="ECO:0007669"/>
    <property type="project" value="TreeGrafter"/>
</dbReference>
<feature type="transmembrane region" description="Helical" evidence="7">
    <location>
        <begin position="34"/>
        <end position="57"/>
    </location>
</feature>
<dbReference type="SUPFAM" id="SSF52540">
    <property type="entry name" value="P-loop containing nucleoside triphosphate hydrolases"/>
    <property type="match status" value="1"/>
</dbReference>
<dbReference type="Proteomes" id="UP000316406">
    <property type="component" value="Unassembled WGS sequence"/>
</dbReference>
<comment type="caution">
    <text evidence="10">The sequence shown here is derived from an EMBL/GenBank/DDBJ whole genome shotgun (WGS) entry which is preliminary data.</text>
</comment>
<keyword evidence="5 7" id="KW-1133">Transmembrane helix</keyword>
<evidence type="ECO:0000256" key="2">
    <source>
        <dbReference type="ARBA" id="ARBA00022692"/>
    </source>
</evidence>
<name>A0A556CBS9_BREAU</name>
<organism evidence="10 11">
    <name type="scientific">Brevibacterium aurantiacum</name>
    <dbReference type="NCBI Taxonomy" id="273384"/>
    <lineage>
        <taxon>Bacteria</taxon>
        <taxon>Bacillati</taxon>
        <taxon>Actinomycetota</taxon>
        <taxon>Actinomycetes</taxon>
        <taxon>Micrococcales</taxon>
        <taxon>Brevibacteriaceae</taxon>
        <taxon>Brevibacterium</taxon>
    </lineage>
</organism>
<dbReference type="GO" id="GO:0005524">
    <property type="term" value="F:ATP binding"/>
    <property type="evidence" value="ECO:0007669"/>
    <property type="project" value="UniProtKB-KW"/>
</dbReference>
<dbReference type="SMART" id="SM00382">
    <property type="entry name" value="AAA"/>
    <property type="match status" value="1"/>
</dbReference>
<dbReference type="PANTHER" id="PTHR43394">
    <property type="entry name" value="ATP-DEPENDENT PERMEASE MDL1, MITOCHONDRIAL"/>
    <property type="match status" value="1"/>
</dbReference>
<evidence type="ECO:0000256" key="4">
    <source>
        <dbReference type="ARBA" id="ARBA00022840"/>
    </source>
</evidence>
<keyword evidence="4 10" id="KW-0067">ATP-binding</keyword>
<evidence type="ECO:0000256" key="1">
    <source>
        <dbReference type="ARBA" id="ARBA00004651"/>
    </source>
</evidence>
<evidence type="ECO:0000313" key="10">
    <source>
        <dbReference type="EMBL" id="TSI14498.1"/>
    </source>
</evidence>
<keyword evidence="2 7" id="KW-0812">Transmembrane</keyword>
<evidence type="ECO:0000259" key="8">
    <source>
        <dbReference type="PROSITE" id="PS50893"/>
    </source>
</evidence>
<dbReference type="InterPro" id="IPR003593">
    <property type="entry name" value="AAA+_ATPase"/>
</dbReference>
<evidence type="ECO:0000256" key="3">
    <source>
        <dbReference type="ARBA" id="ARBA00022741"/>
    </source>
</evidence>
<dbReference type="AlphaFoldDB" id="A0A556CBS9"/>
<keyword evidence="3" id="KW-0547">Nucleotide-binding</keyword>
<dbReference type="PROSITE" id="PS50893">
    <property type="entry name" value="ABC_TRANSPORTER_2"/>
    <property type="match status" value="1"/>
</dbReference>
<evidence type="ECO:0000256" key="6">
    <source>
        <dbReference type="ARBA" id="ARBA00023136"/>
    </source>
</evidence>
<feature type="domain" description="ABC transporter" evidence="8">
    <location>
        <begin position="369"/>
        <end position="590"/>
    </location>
</feature>
<dbReference type="GO" id="GO:0005886">
    <property type="term" value="C:plasma membrane"/>
    <property type="evidence" value="ECO:0007669"/>
    <property type="project" value="UniProtKB-SubCell"/>
</dbReference>
<dbReference type="Pfam" id="PF00664">
    <property type="entry name" value="ABC_membrane"/>
    <property type="match status" value="1"/>
</dbReference>
<dbReference type="GO" id="GO:0016887">
    <property type="term" value="F:ATP hydrolysis activity"/>
    <property type="evidence" value="ECO:0007669"/>
    <property type="project" value="InterPro"/>
</dbReference>